<evidence type="ECO:0000313" key="7">
    <source>
        <dbReference type="EMBL" id="SDF66394.1"/>
    </source>
</evidence>
<keyword evidence="1" id="KW-0805">Transcription regulation</keyword>
<keyword evidence="3" id="KW-0804">Transcription</keyword>
<sequence>MDPVTSTDLPASAPHRSPGRPLSPELSEQLVAVAVDILADEGWGRLNSDRVAARARAGKAGIYRRWPTMSALVRHAVSGFDLVVCPEDTGSLRGDLVALLQPWTQELSREERAAAGLVGAARHDDELRAGLDTAVVQPLGAVLDELARRAGARGEPVDPERLALLRTLVQALWWERYTAFSTPLPEAEVAALVDSVLLPAVTAPV</sequence>
<dbReference type="EMBL" id="FNCF01000001">
    <property type="protein sequence ID" value="SDF66394.1"/>
    <property type="molecule type" value="Genomic_DNA"/>
</dbReference>
<dbReference type="OrthoDB" id="9796019at2"/>
<evidence type="ECO:0000256" key="2">
    <source>
        <dbReference type="ARBA" id="ARBA00023125"/>
    </source>
</evidence>
<dbReference type="GO" id="GO:0003677">
    <property type="term" value="F:DNA binding"/>
    <property type="evidence" value="ECO:0007669"/>
    <property type="project" value="UniProtKB-KW"/>
</dbReference>
<dbReference type="Gene3D" id="1.10.10.60">
    <property type="entry name" value="Homeodomain-like"/>
    <property type="match status" value="1"/>
</dbReference>
<dbReference type="Proteomes" id="UP000198863">
    <property type="component" value="Unassembled WGS sequence"/>
</dbReference>
<dbReference type="InterPro" id="IPR001647">
    <property type="entry name" value="HTH_TetR"/>
</dbReference>
<organism evidence="7 8">
    <name type="scientific">Klenkia brasiliensis</name>
    <dbReference type="NCBI Taxonomy" id="333142"/>
    <lineage>
        <taxon>Bacteria</taxon>
        <taxon>Bacillati</taxon>
        <taxon>Actinomycetota</taxon>
        <taxon>Actinomycetes</taxon>
        <taxon>Geodermatophilales</taxon>
        <taxon>Geodermatophilaceae</taxon>
        <taxon>Klenkia</taxon>
    </lineage>
</organism>
<dbReference type="Gene3D" id="1.10.357.10">
    <property type="entry name" value="Tetracycline Repressor, domain 2"/>
    <property type="match status" value="1"/>
</dbReference>
<evidence type="ECO:0000259" key="6">
    <source>
        <dbReference type="Pfam" id="PF16859"/>
    </source>
</evidence>
<protein>
    <submittedName>
        <fullName evidence="7">Transcriptional regulator, TetR family</fullName>
    </submittedName>
</protein>
<evidence type="ECO:0000256" key="4">
    <source>
        <dbReference type="SAM" id="MobiDB-lite"/>
    </source>
</evidence>
<accession>A0A1G7MXB7</accession>
<dbReference type="InterPro" id="IPR009057">
    <property type="entry name" value="Homeodomain-like_sf"/>
</dbReference>
<evidence type="ECO:0000259" key="5">
    <source>
        <dbReference type="Pfam" id="PF00440"/>
    </source>
</evidence>
<keyword evidence="2" id="KW-0238">DNA-binding</keyword>
<feature type="region of interest" description="Disordered" evidence="4">
    <location>
        <begin position="1"/>
        <end position="23"/>
    </location>
</feature>
<dbReference type="AlphaFoldDB" id="A0A1G7MXB7"/>
<name>A0A1G7MXB7_9ACTN</name>
<feature type="domain" description="Tetracyclin repressor-like C-terminal" evidence="6">
    <location>
        <begin position="86"/>
        <end position="196"/>
    </location>
</feature>
<evidence type="ECO:0000313" key="8">
    <source>
        <dbReference type="Proteomes" id="UP000198863"/>
    </source>
</evidence>
<keyword evidence="8" id="KW-1185">Reference proteome</keyword>
<proteinExistence type="predicted"/>
<dbReference type="SUPFAM" id="SSF48498">
    <property type="entry name" value="Tetracyclin repressor-like, C-terminal domain"/>
    <property type="match status" value="1"/>
</dbReference>
<dbReference type="Pfam" id="PF16859">
    <property type="entry name" value="TetR_C_11"/>
    <property type="match status" value="1"/>
</dbReference>
<dbReference type="InterPro" id="IPR011075">
    <property type="entry name" value="TetR_C"/>
</dbReference>
<dbReference type="InterPro" id="IPR036271">
    <property type="entry name" value="Tet_transcr_reg_TetR-rel_C_sf"/>
</dbReference>
<dbReference type="Pfam" id="PF00440">
    <property type="entry name" value="TetR_N"/>
    <property type="match status" value="1"/>
</dbReference>
<reference evidence="8" key="1">
    <citation type="submission" date="2016-10" db="EMBL/GenBank/DDBJ databases">
        <authorList>
            <person name="Varghese N."/>
            <person name="Submissions S."/>
        </authorList>
    </citation>
    <scope>NUCLEOTIDE SEQUENCE [LARGE SCALE GENOMIC DNA]</scope>
    <source>
        <strain evidence="8">DSM 44526</strain>
    </source>
</reference>
<evidence type="ECO:0000256" key="3">
    <source>
        <dbReference type="ARBA" id="ARBA00023163"/>
    </source>
</evidence>
<gene>
    <name evidence="7" type="ORF">SAMN05660324_0816</name>
</gene>
<feature type="domain" description="HTH tetR-type" evidence="5">
    <location>
        <begin position="31"/>
        <end position="75"/>
    </location>
</feature>
<dbReference type="SUPFAM" id="SSF46689">
    <property type="entry name" value="Homeodomain-like"/>
    <property type="match status" value="1"/>
</dbReference>
<evidence type="ECO:0000256" key="1">
    <source>
        <dbReference type="ARBA" id="ARBA00023015"/>
    </source>
</evidence>